<organism evidence="2 3">
    <name type="scientific">Cryptosporangium minutisporangium</name>
    <dbReference type="NCBI Taxonomy" id="113569"/>
    <lineage>
        <taxon>Bacteria</taxon>
        <taxon>Bacillati</taxon>
        <taxon>Actinomycetota</taxon>
        <taxon>Actinomycetes</taxon>
        <taxon>Cryptosporangiales</taxon>
        <taxon>Cryptosporangiaceae</taxon>
        <taxon>Cryptosporangium</taxon>
    </lineage>
</organism>
<dbReference type="Proteomes" id="UP001501676">
    <property type="component" value="Unassembled WGS sequence"/>
</dbReference>
<keyword evidence="1" id="KW-1133">Transmembrane helix</keyword>
<keyword evidence="1" id="KW-0812">Transmembrane</keyword>
<evidence type="ECO:0000313" key="2">
    <source>
        <dbReference type="EMBL" id="GAA3382431.1"/>
    </source>
</evidence>
<proteinExistence type="predicted"/>
<dbReference type="Pfam" id="PF11292">
    <property type="entry name" value="DUF3093"/>
    <property type="match status" value="1"/>
</dbReference>
<sequence length="160" mass="17645">MRSRSAVATTSTYQERWTVPWWGWLGAVAVALLLAAEIHLGYGGLRSWLPYVVFVPLALVAVAALSRITVAVTDDELHLDDAHIPRRFLLAAEALSGDARRDALGPELDPVAFVVHRPWVQGLVRVYLDDPDDPTPYWIFSSRDPEALLAALDLPLPAPE</sequence>
<feature type="transmembrane region" description="Helical" evidence="1">
    <location>
        <begin position="48"/>
        <end position="70"/>
    </location>
</feature>
<accession>A0ABP6SQZ1</accession>
<evidence type="ECO:0000313" key="3">
    <source>
        <dbReference type="Proteomes" id="UP001501676"/>
    </source>
</evidence>
<dbReference type="EMBL" id="BAAAYN010000002">
    <property type="protein sequence ID" value="GAA3382431.1"/>
    <property type="molecule type" value="Genomic_DNA"/>
</dbReference>
<keyword evidence="1" id="KW-0472">Membrane</keyword>
<name>A0ABP6SQZ1_9ACTN</name>
<feature type="transmembrane region" description="Helical" evidence="1">
    <location>
        <begin position="21"/>
        <end position="42"/>
    </location>
</feature>
<reference evidence="3" key="1">
    <citation type="journal article" date="2019" name="Int. J. Syst. Evol. Microbiol.">
        <title>The Global Catalogue of Microorganisms (GCM) 10K type strain sequencing project: providing services to taxonomists for standard genome sequencing and annotation.</title>
        <authorList>
            <consortium name="The Broad Institute Genomics Platform"/>
            <consortium name="The Broad Institute Genome Sequencing Center for Infectious Disease"/>
            <person name="Wu L."/>
            <person name="Ma J."/>
        </authorList>
    </citation>
    <scope>NUCLEOTIDE SEQUENCE [LARGE SCALE GENOMIC DNA]</scope>
    <source>
        <strain evidence="3">JCM 9458</strain>
    </source>
</reference>
<comment type="caution">
    <text evidence="2">The sequence shown here is derived from an EMBL/GenBank/DDBJ whole genome shotgun (WGS) entry which is preliminary data.</text>
</comment>
<evidence type="ECO:0000256" key="1">
    <source>
        <dbReference type="SAM" id="Phobius"/>
    </source>
</evidence>
<keyword evidence="3" id="KW-1185">Reference proteome</keyword>
<gene>
    <name evidence="2" type="ORF">GCM10020369_04260</name>
</gene>
<protein>
    <submittedName>
        <fullName evidence="2">DUF3093 domain-containing protein</fullName>
    </submittedName>
</protein>
<dbReference type="RefSeq" id="WP_345726200.1">
    <property type="nucleotide sequence ID" value="NZ_BAAAYN010000002.1"/>
</dbReference>
<dbReference type="InterPro" id="IPR021443">
    <property type="entry name" value="DUF3093"/>
</dbReference>